<evidence type="ECO:0000313" key="2">
    <source>
        <dbReference type="EMBL" id="OGZ29932.1"/>
    </source>
</evidence>
<dbReference type="AlphaFoldDB" id="A0A1G2EWQ3"/>
<sequence>MKILKIFLWHLAVFVLGSIGLGIYFYFKMAKLAGVAGLGAIIIAPAILLIYAVILGILCLVSFIIWLAVSYFRGRLWNVVK</sequence>
<proteinExistence type="predicted"/>
<keyword evidence="1" id="KW-0472">Membrane</keyword>
<reference evidence="2 3" key="1">
    <citation type="journal article" date="2016" name="Nat. Commun.">
        <title>Thousands of microbial genomes shed light on interconnected biogeochemical processes in an aquifer system.</title>
        <authorList>
            <person name="Anantharaman K."/>
            <person name="Brown C.T."/>
            <person name="Hug L.A."/>
            <person name="Sharon I."/>
            <person name="Castelle C.J."/>
            <person name="Probst A.J."/>
            <person name="Thomas B.C."/>
            <person name="Singh A."/>
            <person name="Wilkins M.J."/>
            <person name="Karaoz U."/>
            <person name="Brodie E.L."/>
            <person name="Williams K.H."/>
            <person name="Hubbard S.S."/>
            <person name="Banfield J.F."/>
        </authorList>
    </citation>
    <scope>NUCLEOTIDE SEQUENCE [LARGE SCALE GENOMIC DNA]</scope>
</reference>
<dbReference type="Proteomes" id="UP000177486">
    <property type="component" value="Unassembled WGS sequence"/>
</dbReference>
<protein>
    <submittedName>
        <fullName evidence="2">Uncharacterized protein</fullName>
    </submittedName>
</protein>
<accession>A0A1G2EWQ3</accession>
<evidence type="ECO:0000256" key="1">
    <source>
        <dbReference type="SAM" id="Phobius"/>
    </source>
</evidence>
<feature type="transmembrane region" description="Helical" evidence="1">
    <location>
        <begin position="39"/>
        <end position="72"/>
    </location>
</feature>
<dbReference type="EMBL" id="MHMQ01000031">
    <property type="protein sequence ID" value="OGZ29932.1"/>
    <property type="molecule type" value="Genomic_DNA"/>
</dbReference>
<name>A0A1G2EWQ3_9BACT</name>
<gene>
    <name evidence="2" type="ORF">A2931_01010</name>
</gene>
<keyword evidence="1" id="KW-0812">Transmembrane</keyword>
<organism evidence="2 3">
    <name type="scientific">Candidatus Niyogibacteria bacterium RIFCSPLOWO2_01_FULL_45_48</name>
    <dbReference type="NCBI Taxonomy" id="1801724"/>
    <lineage>
        <taxon>Bacteria</taxon>
        <taxon>Candidatus Niyogiibacteriota</taxon>
    </lineage>
</organism>
<comment type="caution">
    <text evidence="2">The sequence shown here is derived from an EMBL/GenBank/DDBJ whole genome shotgun (WGS) entry which is preliminary data.</text>
</comment>
<evidence type="ECO:0000313" key="3">
    <source>
        <dbReference type="Proteomes" id="UP000177486"/>
    </source>
</evidence>
<keyword evidence="1" id="KW-1133">Transmembrane helix</keyword>
<feature type="transmembrane region" description="Helical" evidence="1">
    <location>
        <begin position="7"/>
        <end position="27"/>
    </location>
</feature>